<dbReference type="InterPro" id="IPR007730">
    <property type="entry name" value="SPOR-like_dom"/>
</dbReference>
<comment type="caution">
    <text evidence="3">The sequence shown here is derived from an EMBL/GenBank/DDBJ whole genome shotgun (WGS) entry which is preliminary data.</text>
</comment>
<organism evidence="3 4">
    <name type="scientific">Marinomonas balearica</name>
    <dbReference type="NCBI Taxonomy" id="491947"/>
    <lineage>
        <taxon>Bacteria</taxon>
        <taxon>Pseudomonadati</taxon>
        <taxon>Pseudomonadota</taxon>
        <taxon>Gammaproteobacteria</taxon>
        <taxon>Oceanospirillales</taxon>
        <taxon>Oceanospirillaceae</taxon>
        <taxon>Marinomonas</taxon>
    </lineage>
</organism>
<dbReference type="PROSITE" id="PS51724">
    <property type="entry name" value="SPOR"/>
    <property type="match status" value="1"/>
</dbReference>
<dbReference type="RefSeq" id="WP_133502933.1">
    <property type="nucleotide sequence ID" value="NZ_SNXC01000010.1"/>
</dbReference>
<keyword evidence="1" id="KW-0175">Coiled coil</keyword>
<evidence type="ECO:0000313" key="3">
    <source>
        <dbReference type="EMBL" id="TDO98701.1"/>
    </source>
</evidence>
<sequence length="227" mass="25351">MRYSKHIVCFSVLSLVGCASLTGTSDALTNAELQNHVAAHATQINTINPKVDQLEIQQVSLQEGLASLEQELARVKMEAVKQDPKKGSMSQNAPEIKDPATMEEMSDSRIDPVIVDFKATRKMEEKLKLAKMAASSDKYYGVQLAAYASKSLAMQGWRKISRANPIDYVDTAPLIKKHTIKGKVYFQLKVGPFIERSYSVDFCNMLKQQRSQTCLITRYDGEPFLSP</sequence>
<dbReference type="GO" id="GO:0042834">
    <property type="term" value="F:peptidoglycan binding"/>
    <property type="evidence" value="ECO:0007669"/>
    <property type="project" value="InterPro"/>
</dbReference>
<dbReference type="Pfam" id="PF05036">
    <property type="entry name" value="SPOR"/>
    <property type="match status" value="1"/>
</dbReference>
<dbReference type="PROSITE" id="PS51257">
    <property type="entry name" value="PROKAR_LIPOPROTEIN"/>
    <property type="match status" value="1"/>
</dbReference>
<feature type="domain" description="SPOR" evidence="2">
    <location>
        <begin position="134"/>
        <end position="219"/>
    </location>
</feature>
<gene>
    <name evidence="3" type="ORF">DFP79_1113</name>
</gene>
<accession>A0A4R6MAW8</accession>
<feature type="coiled-coil region" evidence="1">
    <location>
        <begin position="51"/>
        <end position="78"/>
    </location>
</feature>
<dbReference type="OrthoDB" id="6385902at2"/>
<protein>
    <submittedName>
        <fullName evidence="3">Sporulation related protein</fullName>
    </submittedName>
</protein>
<dbReference type="EMBL" id="SNXC01000010">
    <property type="protein sequence ID" value="TDO98701.1"/>
    <property type="molecule type" value="Genomic_DNA"/>
</dbReference>
<dbReference type="Gene3D" id="3.30.70.1070">
    <property type="entry name" value="Sporulation related repeat"/>
    <property type="match status" value="1"/>
</dbReference>
<reference evidence="3 4" key="1">
    <citation type="submission" date="2019-03" db="EMBL/GenBank/DDBJ databases">
        <title>Genomic Encyclopedia of Type Strains, Phase III (KMG-III): the genomes of soil and plant-associated and newly described type strains.</title>
        <authorList>
            <person name="Whitman W."/>
        </authorList>
    </citation>
    <scope>NUCLEOTIDE SEQUENCE [LARGE SCALE GENOMIC DNA]</scope>
    <source>
        <strain evidence="3 4">CECT 7378</strain>
    </source>
</reference>
<proteinExistence type="predicted"/>
<dbReference type="AlphaFoldDB" id="A0A4R6MAW8"/>
<dbReference type="InterPro" id="IPR036680">
    <property type="entry name" value="SPOR-like_sf"/>
</dbReference>
<evidence type="ECO:0000259" key="2">
    <source>
        <dbReference type="PROSITE" id="PS51724"/>
    </source>
</evidence>
<evidence type="ECO:0000256" key="1">
    <source>
        <dbReference type="SAM" id="Coils"/>
    </source>
</evidence>
<keyword evidence="4" id="KW-1185">Reference proteome</keyword>
<name>A0A4R6MAW8_9GAMM</name>
<evidence type="ECO:0000313" key="4">
    <source>
        <dbReference type="Proteomes" id="UP000294656"/>
    </source>
</evidence>
<dbReference type="Proteomes" id="UP000294656">
    <property type="component" value="Unassembled WGS sequence"/>
</dbReference>